<proteinExistence type="inferred from homology"/>
<evidence type="ECO:0000313" key="3">
    <source>
        <dbReference type="EMBL" id="CED84981.1"/>
    </source>
</evidence>
<dbReference type="GO" id="GO:0016491">
    <property type="term" value="F:oxidoreductase activity"/>
    <property type="evidence" value="ECO:0007669"/>
    <property type="project" value="UniProtKB-KW"/>
</dbReference>
<dbReference type="InterPro" id="IPR027443">
    <property type="entry name" value="IPNS-like_sf"/>
</dbReference>
<dbReference type="Pfam" id="PF03171">
    <property type="entry name" value="2OG-FeII_Oxy"/>
    <property type="match status" value="1"/>
</dbReference>
<evidence type="ECO:0000259" key="2">
    <source>
        <dbReference type="PROSITE" id="PS51471"/>
    </source>
</evidence>
<dbReference type="PROSITE" id="PS51471">
    <property type="entry name" value="FE2OG_OXY"/>
    <property type="match status" value="1"/>
</dbReference>
<name>A0A0F7SU30_PHARH</name>
<dbReference type="AlphaFoldDB" id="A0A0F7SU30"/>
<keyword evidence="1" id="KW-0408">Iron</keyword>
<dbReference type="EMBL" id="LN483332">
    <property type="protein sequence ID" value="CED84981.1"/>
    <property type="molecule type" value="Genomic_DNA"/>
</dbReference>
<dbReference type="GO" id="GO:0046872">
    <property type="term" value="F:metal ion binding"/>
    <property type="evidence" value="ECO:0007669"/>
    <property type="project" value="UniProtKB-KW"/>
</dbReference>
<dbReference type="InterPro" id="IPR005123">
    <property type="entry name" value="Oxoglu/Fe-dep_dioxygenase_dom"/>
</dbReference>
<keyword evidence="1" id="KW-0560">Oxidoreductase</keyword>
<feature type="domain" description="Fe2OG dioxygenase" evidence="2">
    <location>
        <begin position="186"/>
        <end position="289"/>
    </location>
</feature>
<accession>A0A0F7SU30</accession>
<organism evidence="3">
    <name type="scientific">Phaffia rhodozyma</name>
    <name type="common">Yeast</name>
    <name type="synonym">Xanthophyllomyces dendrorhous</name>
    <dbReference type="NCBI Taxonomy" id="264483"/>
    <lineage>
        <taxon>Eukaryota</taxon>
        <taxon>Fungi</taxon>
        <taxon>Dikarya</taxon>
        <taxon>Basidiomycota</taxon>
        <taxon>Agaricomycotina</taxon>
        <taxon>Tremellomycetes</taxon>
        <taxon>Cystofilobasidiales</taxon>
        <taxon>Mrakiaceae</taxon>
        <taxon>Phaffia</taxon>
    </lineage>
</organism>
<evidence type="ECO:0000256" key="1">
    <source>
        <dbReference type="RuleBase" id="RU003682"/>
    </source>
</evidence>
<dbReference type="Pfam" id="PF14226">
    <property type="entry name" value="DIOX_N"/>
    <property type="match status" value="1"/>
</dbReference>
<dbReference type="Gene3D" id="2.60.120.330">
    <property type="entry name" value="B-lactam Antibiotic, Isopenicillin N Synthase, Chain"/>
    <property type="match status" value="1"/>
</dbReference>
<dbReference type="InterPro" id="IPR050231">
    <property type="entry name" value="Iron_ascorbate_oxido_reductase"/>
</dbReference>
<keyword evidence="1" id="KW-0479">Metal-binding</keyword>
<comment type="similarity">
    <text evidence="1">Belongs to the iron/ascorbate-dependent oxidoreductase family.</text>
</comment>
<dbReference type="InterPro" id="IPR026992">
    <property type="entry name" value="DIOX_N"/>
</dbReference>
<protein>
    <submittedName>
        <fullName evidence="3">Iron/ascorbate family oxidoreductases</fullName>
    </submittedName>
</protein>
<dbReference type="InterPro" id="IPR044861">
    <property type="entry name" value="IPNS-like_FE2OG_OXY"/>
</dbReference>
<reference evidence="3" key="1">
    <citation type="submission" date="2014-08" db="EMBL/GenBank/DDBJ databases">
        <authorList>
            <person name="Sharma Rahul"/>
            <person name="Thines Marco"/>
        </authorList>
    </citation>
    <scope>NUCLEOTIDE SEQUENCE</scope>
</reference>
<dbReference type="PANTHER" id="PTHR47990">
    <property type="entry name" value="2-OXOGLUTARATE (2OG) AND FE(II)-DEPENDENT OXYGENASE SUPERFAMILY PROTEIN-RELATED"/>
    <property type="match status" value="1"/>
</dbReference>
<dbReference type="SUPFAM" id="SSF51197">
    <property type="entry name" value="Clavaminate synthase-like"/>
    <property type="match status" value="1"/>
</dbReference>
<sequence>MPTANRLPEVPFPASSTNTHDLPIIDHARLTSSDSKVASVESDKLFRACTSLGFFYLGNHGINYEPLMDICEQIFALDGEEKAKSDVGLTDSSFGYKAIGYDNVDENGSVDTNEQFNISRDDMLSFPDHPSICYPKPVTDNIDVCREFTTSARNVALSILSKLEIHLQLPPGTLEAFHKEGEGYSSPTKARVIRNPPQEVDRLALGSHTDFGTITLLNNNMTGGLQVLPPGTDEWQFVQPLEGHIVCNIADALVVLSGGILRSNLHRVLPPPGAQRVCTRWSGIFFLVPEYTTILKPLSELSELIKEAEKTMGTKPEPGTTTKAWFHRRLFGVRAINRTGPESWLGSRGTDVREITLVICR</sequence>